<dbReference type="CDD" id="cd04859">
    <property type="entry name" value="Prim_Pol"/>
    <property type="match status" value="1"/>
</dbReference>
<organism evidence="2 3">
    <name type="scientific">Bradyrhizobium ottawaense</name>
    <dbReference type="NCBI Taxonomy" id="931866"/>
    <lineage>
        <taxon>Bacteria</taxon>
        <taxon>Pseudomonadati</taxon>
        <taxon>Pseudomonadota</taxon>
        <taxon>Alphaproteobacteria</taxon>
        <taxon>Hyphomicrobiales</taxon>
        <taxon>Nitrobacteraceae</taxon>
        <taxon>Bradyrhizobium</taxon>
    </lineage>
</organism>
<reference evidence="2 3" key="1">
    <citation type="journal article" date="2014" name="Int. J. Syst. Evol. Microbiol.">
        <title>Bradyrhizobium ottawaense sp. nov., a symbiotic nitrogen fixing bacterium from root nodules of soybeans in Canada.</title>
        <authorList>
            <person name="Yu X."/>
            <person name="Cloutier S."/>
            <person name="Tambong J.T."/>
            <person name="Bromfield E.S."/>
        </authorList>
    </citation>
    <scope>NUCLEOTIDE SEQUENCE [LARGE SCALE GENOMIC DNA]</scope>
    <source>
        <strain evidence="2 3">OO99</strain>
    </source>
</reference>
<dbReference type="Proteomes" id="UP000215703">
    <property type="component" value="Chromosome"/>
</dbReference>
<dbReference type="Pfam" id="PF09250">
    <property type="entry name" value="Prim-Pol"/>
    <property type="match status" value="1"/>
</dbReference>
<sequence>MQISYTNPVEIATFFEYAQQNGLALFPLRADTKTPACENGFYDATTSAAEWHTWRAQGHQLGISACLSRLILIDVDAHGDRAEAWAQFVAWCAEIGIDLPNPYCHSPSGGWHFAFQCPADFDPQKHRGHESIKVSHFRTLAPGEEDRERISIRNRAYNVAPGSAFGGCPYLLAGDAPPPIPYSEKTAPLFALLKRAEGASVTGPVPDAVGGVSHDGIHYDQLVWWIGKKVERWTSGAETLGNDEWISIGKRIKLSFPGEDGLKAFLAMSWEDRHDQVTRRWWNPADFKTEGENLETLPALLKRDATWMFGSVLGCPQPPKCPVPLPVQIPAEIIERYKREREQYQTAALGPLPDHPELPIDQANALTDYWAHLPSGRMIYERTGELFNSASVDKHIGRVKDAMKTEGPGTLASTWLSQHRFVKSMGWAPGEPKIIDDKVLTNDGWIRSRGDRTFNRYVPPHVERIEGDVSKWLSHIQAIYPGEADHIVMWLAHRVQRPGEKVNHALVFIGSQGIGKDTILKPAITAIGPQNFKQITAKTFFNSEWNDYLQSVILRINEAHDLGGESRYGFYDATKDVITNPPEAHRINTKHVPQYAAANVCGVVMTSNHLDALYLAPDDRRHFVCVSTRTQDDFTPAYWDEINAWFENGGNEAVAHYLADLDLAGFNAKAPPPKTAAWHMVVAAGVAPESGDLSDVIESMGKPDALTLAMVRSHTPGDSQLRLLFEDAKLRRAIPKRLAECGYVAVTNPEARDSGGRWRVPGGRISIYARQELTEQDRLAAARRITVAAAVPPPVPART</sequence>
<proteinExistence type="predicted"/>
<dbReference type="KEGG" id="bot:CIT37_29105"/>
<dbReference type="EMBL" id="CP029425">
    <property type="protein sequence ID" value="AWL95745.1"/>
    <property type="molecule type" value="Genomic_DNA"/>
</dbReference>
<dbReference type="InterPro" id="IPR015330">
    <property type="entry name" value="DNA_primase/pol_bifunc_N"/>
</dbReference>
<name>A0A2U8PDA0_9BRAD</name>
<protein>
    <recommendedName>
        <fullName evidence="1">DNA primase/polymerase bifunctional N-terminal domain-containing protein</fullName>
    </recommendedName>
</protein>
<dbReference type="InterPro" id="IPR045455">
    <property type="entry name" value="NrS-1_pol-like_helicase"/>
</dbReference>
<accession>A0A2U8PDA0</accession>
<gene>
    <name evidence="2" type="ORF">CIT37_29105</name>
</gene>
<reference evidence="2 3" key="2">
    <citation type="journal article" date="2017" name="Syst. Appl. Microbiol.">
        <title>Soybeans inoculated with root zone soils of Canadian native legumes harbour diverse and novel Bradyrhizobium spp. that possess agricultural potential.</title>
        <authorList>
            <person name="Bromfield E.S.P."/>
            <person name="Cloutier S."/>
            <person name="Tambong J.T."/>
            <person name="Tran Thi T.V."/>
        </authorList>
    </citation>
    <scope>NUCLEOTIDE SEQUENCE [LARGE SCALE GENOMIC DNA]</scope>
    <source>
        <strain evidence="2 3">OO99</strain>
    </source>
</reference>
<feature type="domain" description="DNA primase/polymerase bifunctional N-terminal" evidence="1">
    <location>
        <begin position="15"/>
        <end position="193"/>
    </location>
</feature>
<evidence type="ECO:0000259" key="1">
    <source>
        <dbReference type="SMART" id="SM00943"/>
    </source>
</evidence>
<dbReference type="RefSeq" id="WP_095425316.1">
    <property type="nucleotide sequence ID" value="NZ_CP029425.2"/>
</dbReference>
<dbReference type="GeneID" id="92966696"/>
<dbReference type="AlphaFoldDB" id="A0A2U8PDA0"/>
<dbReference type="SMART" id="SM00943">
    <property type="entry name" value="Prim-Pol"/>
    <property type="match status" value="1"/>
</dbReference>
<evidence type="ECO:0000313" key="2">
    <source>
        <dbReference type="EMBL" id="AWL95745.1"/>
    </source>
</evidence>
<dbReference type="Pfam" id="PF19263">
    <property type="entry name" value="DUF5906"/>
    <property type="match status" value="1"/>
</dbReference>
<evidence type="ECO:0000313" key="3">
    <source>
        <dbReference type="Proteomes" id="UP000215703"/>
    </source>
</evidence>
<dbReference type="SUPFAM" id="SSF56747">
    <property type="entry name" value="Prim-pol domain"/>
    <property type="match status" value="1"/>
</dbReference>